<feature type="transmembrane region" description="Helical" evidence="6">
    <location>
        <begin position="383"/>
        <end position="405"/>
    </location>
</feature>
<accession>A0A3N5C748</accession>
<feature type="transmembrane region" description="Helical" evidence="6">
    <location>
        <begin position="425"/>
        <end position="444"/>
    </location>
</feature>
<feature type="transmembrane region" description="Helical" evidence="6">
    <location>
        <begin position="49"/>
        <end position="69"/>
    </location>
</feature>
<evidence type="ECO:0000259" key="7">
    <source>
        <dbReference type="PROSITE" id="PS50850"/>
    </source>
</evidence>
<keyword evidence="4 6" id="KW-1133">Transmembrane helix</keyword>
<dbReference type="EMBL" id="RKRF01000010">
    <property type="protein sequence ID" value="RPF52271.1"/>
    <property type="molecule type" value="Genomic_DNA"/>
</dbReference>
<feature type="transmembrane region" description="Helical" evidence="6">
    <location>
        <begin position="106"/>
        <end position="126"/>
    </location>
</feature>
<dbReference type="GO" id="GO:0005886">
    <property type="term" value="C:plasma membrane"/>
    <property type="evidence" value="ECO:0007669"/>
    <property type="project" value="UniProtKB-SubCell"/>
</dbReference>
<feature type="transmembrane region" description="Helical" evidence="6">
    <location>
        <begin position="166"/>
        <end position="185"/>
    </location>
</feature>
<keyword evidence="9" id="KW-1185">Reference proteome</keyword>
<feature type="transmembrane region" description="Helical" evidence="6">
    <location>
        <begin position="197"/>
        <end position="214"/>
    </location>
</feature>
<evidence type="ECO:0000256" key="2">
    <source>
        <dbReference type="ARBA" id="ARBA00022448"/>
    </source>
</evidence>
<evidence type="ECO:0000256" key="4">
    <source>
        <dbReference type="ARBA" id="ARBA00022989"/>
    </source>
</evidence>
<proteinExistence type="predicted"/>
<dbReference type="AlphaFoldDB" id="A0A3N5C748"/>
<evidence type="ECO:0000256" key="5">
    <source>
        <dbReference type="ARBA" id="ARBA00023136"/>
    </source>
</evidence>
<keyword evidence="2" id="KW-0813">Transport</keyword>
<dbReference type="InterPro" id="IPR020846">
    <property type="entry name" value="MFS_dom"/>
</dbReference>
<feature type="transmembrane region" description="Helical" evidence="6">
    <location>
        <begin position="138"/>
        <end position="160"/>
    </location>
</feature>
<comment type="subcellular location">
    <subcellularLocation>
        <location evidence="1">Cell membrane</location>
        <topology evidence="1">Multi-pass membrane protein</topology>
    </subcellularLocation>
</comment>
<name>A0A3N5C748_9BACI</name>
<evidence type="ECO:0000256" key="3">
    <source>
        <dbReference type="ARBA" id="ARBA00022692"/>
    </source>
</evidence>
<dbReference type="PRINTS" id="PR01036">
    <property type="entry name" value="TCRTETB"/>
</dbReference>
<dbReference type="InterPro" id="IPR036259">
    <property type="entry name" value="MFS_trans_sf"/>
</dbReference>
<evidence type="ECO:0000313" key="9">
    <source>
        <dbReference type="Proteomes" id="UP000276443"/>
    </source>
</evidence>
<evidence type="ECO:0000256" key="1">
    <source>
        <dbReference type="ARBA" id="ARBA00004651"/>
    </source>
</evidence>
<organism evidence="8 9">
    <name type="scientific">Aquisalibacillus elongatus</name>
    <dbReference type="NCBI Taxonomy" id="485577"/>
    <lineage>
        <taxon>Bacteria</taxon>
        <taxon>Bacillati</taxon>
        <taxon>Bacillota</taxon>
        <taxon>Bacilli</taxon>
        <taxon>Bacillales</taxon>
        <taxon>Bacillaceae</taxon>
        <taxon>Aquisalibacillus</taxon>
    </lineage>
</organism>
<feature type="transmembrane region" description="Helical" evidence="6">
    <location>
        <begin position="81"/>
        <end position="100"/>
    </location>
</feature>
<dbReference type="SUPFAM" id="SSF103473">
    <property type="entry name" value="MFS general substrate transporter"/>
    <property type="match status" value="1"/>
</dbReference>
<dbReference type="InterPro" id="IPR011701">
    <property type="entry name" value="MFS"/>
</dbReference>
<dbReference type="Proteomes" id="UP000276443">
    <property type="component" value="Unassembled WGS sequence"/>
</dbReference>
<protein>
    <submittedName>
        <fullName evidence="8">DHA2 family metal-tetracycline-proton antiporter-like MFS transporter</fullName>
    </submittedName>
</protein>
<evidence type="ECO:0000256" key="6">
    <source>
        <dbReference type="SAM" id="Phobius"/>
    </source>
</evidence>
<dbReference type="Gene3D" id="1.20.1250.20">
    <property type="entry name" value="MFS general substrate transporter like domains"/>
    <property type="match status" value="1"/>
</dbReference>
<feature type="domain" description="Major facilitator superfamily (MFS) profile" evidence="7">
    <location>
        <begin position="15"/>
        <end position="452"/>
    </location>
</feature>
<dbReference type="Pfam" id="PF07690">
    <property type="entry name" value="MFS_1"/>
    <property type="match status" value="1"/>
</dbReference>
<dbReference type="PANTHER" id="PTHR42718:SF9">
    <property type="entry name" value="MAJOR FACILITATOR SUPERFAMILY MULTIDRUG TRANSPORTER MFSC"/>
    <property type="match status" value="1"/>
</dbReference>
<comment type="caution">
    <text evidence="8">The sequence shown here is derived from an EMBL/GenBank/DDBJ whole genome shotgun (WGS) entry which is preliminary data.</text>
</comment>
<feature type="transmembrane region" description="Helical" evidence="6">
    <location>
        <begin position="318"/>
        <end position="339"/>
    </location>
</feature>
<dbReference type="OrthoDB" id="2403626at2"/>
<dbReference type="RefSeq" id="WP_124222539.1">
    <property type="nucleotide sequence ID" value="NZ_RKRF01000010.1"/>
</dbReference>
<sequence length="457" mass="49398">MNSGKTYDIQNPKALLFSLCFVLMFAVMNGTMFNIAIPDIAESFNLLPSQVSWVMTGYIMVFAIGALIYGKLTDTIALKTLITFGLCVFSIGSLVGFMAPNYTTVLIARLIQAVGGAMIPAIAFIAPIRYFPNERGKILGIISSVMAFASGIGPIMGGVIGGFLNWQFLFLTSSLIIITLPLLRANLPQEETNFVKLDYLGAGLVAGFIVSLLIGITLSYPISFIFSVVFLILVVIRMKTAKNPFIPPKLFMNQSYVITIMVSFLAISCLFGLMFSVPIMLRDVYGLTTLQIGLTMFPGAMSAALIGRKGGQLVDQKGSRTVLLWSMLLLMTGFFIVSTTVGLDPIWMSLSLIFPMMCFPLVQSSGADTLASILKDRETGVGMGVFNLLIFVSGAISGAVVGITLDVFRPQVPANPIGILGEGAVFSNIFLVFMGLIFIGFLIFKTLFKTYVVKAES</sequence>
<dbReference type="CDD" id="cd17321">
    <property type="entry name" value="MFS_MMR_MDR_like"/>
    <property type="match status" value="1"/>
</dbReference>
<reference evidence="8 9" key="1">
    <citation type="submission" date="2018-11" db="EMBL/GenBank/DDBJ databases">
        <title>Genomic Encyclopedia of Type Strains, Phase IV (KMG-IV): sequencing the most valuable type-strain genomes for metagenomic binning, comparative biology and taxonomic classification.</title>
        <authorList>
            <person name="Goeker M."/>
        </authorList>
    </citation>
    <scope>NUCLEOTIDE SEQUENCE [LARGE SCALE GENOMIC DNA]</scope>
    <source>
        <strain evidence="8 9">DSM 18090</strain>
    </source>
</reference>
<dbReference type="Gene3D" id="1.20.1720.10">
    <property type="entry name" value="Multidrug resistance protein D"/>
    <property type="match status" value="1"/>
</dbReference>
<keyword evidence="3 6" id="KW-0812">Transmembrane</keyword>
<feature type="transmembrane region" description="Helical" evidence="6">
    <location>
        <begin position="256"/>
        <end position="279"/>
    </location>
</feature>
<gene>
    <name evidence="8" type="ORF">EDC24_2264</name>
</gene>
<keyword evidence="5 6" id="KW-0472">Membrane</keyword>
<dbReference type="PANTHER" id="PTHR42718">
    <property type="entry name" value="MAJOR FACILITATOR SUPERFAMILY MULTIDRUG TRANSPORTER MFSC"/>
    <property type="match status" value="1"/>
</dbReference>
<feature type="transmembrane region" description="Helical" evidence="6">
    <location>
        <begin position="285"/>
        <end position="306"/>
    </location>
</feature>
<dbReference type="PROSITE" id="PS50850">
    <property type="entry name" value="MFS"/>
    <property type="match status" value="1"/>
</dbReference>
<evidence type="ECO:0000313" key="8">
    <source>
        <dbReference type="EMBL" id="RPF52271.1"/>
    </source>
</evidence>
<dbReference type="GO" id="GO:0022857">
    <property type="term" value="F:transmembrane transporter activity"/>
    <property type="evidence" value="ECO:0007669"/>
    <property type="project" value="InterPro"/>
</dbReference>
<feature type="transmembrane region" description="Helical" evidence="6">
    <location>
        <begin position="14"/>
        <end position="37"/>
    </location>
</feature>